<comment type="caution">
    <text evidence="1">The sequence shown here is derived from an EMBL/GenBank/DDBJ whole genome shotgun (WGS) entry which is preliminary data.</text>
</comment>
<dbReference type="SUPFAM" id="SSF46785">
    <property type="entry name" value="Winged helix' DNA-binding domain"/>
    <property type="match status" value="1"/>
</dbReference>
<dbReference type="RefSeq" id="WP_169102664.1">
    <property type="nucleotide sequence ID" value="NZ_JABBVZ010000115.1"/>
</dbReference>
<reference evidence="1 2" key="1">
    <citation type="submission" date="2020-04" db="EMBL/GenBank/DDBJ databases">
        <authorList>
            <person name="Zhang R."/>
            <person name="Schippers A."/>
        </authorList>
    </citation>
    <scope>NUCLEOTIDE SEQUENCE [LARGE SCALE GENOMIC DNA]</scope>
    <source>
        <strain evidence="1 2">DSM 109850</strain>
    </source>
</reference>
<dbReference type="Gene3D" id="1.10.10.10">
    <property type="entry name" value="Winged helix-like DNA-binding domain superfamily/Winged helix DNA-binding domain"/>
    <property type="match status" value="1"/>
</dbReference>
<proteinExistence type="predicted"/>
<accession>A0A7Y0Q4Y0</accession>
<sequence length="122" mass="14241">MATDFEMPTLRAMWRRWRQPRGSPPPMRRRNLPVVPMAHREQSHAVSRAVRSEPATWPDVLRTVRQWPSGMPVTSDLIAQVFGVGRGQAWRWLERLERAGLVAVTEDPPNAKGVRRKRRWVR</sequence>
<gene>
    <name evidence="1" type="ORF">HIJ39_19450</name>
</gene>
<dbReference type="Proteomes" id="UP000533476">
    <property type="component" value="Unassembled WGS sequence"/>
</dbReference>
<evidence type="ECO:0000313" key="2">
    <source>
        <dbReference type="Proteomes" id="UP000533476"/>
    </source>
</evidence>
<protein>
    <submittedName>
        <fullName evidence="1">TrmB family transcriptional regulator</fullName>
    </submittedName>
</protein>
<dbReference type="AlphaFoldDB" id="A0A7Y0Q4Y0"/>
<evidence type="ECO:0000313" key="1">
    <source>
        <dbReference type="EMBL" id="NMP24496.1"/>
    </source>
</evidence>
<dbReference type="EMBL" id="JABBVZ010000115">
    <property type="protein sequence ID" value="NMP24496.1"/>
    <property type="molecule type" value="Genomic_DNA"/>
</dbReference>
<organism evidence="1 2">
    <name type="scientific">Sulfobacillus harzensis</name>
    <dbReference type="NCBI Taxonomy" id="2729629"/>
    <lineage>
        <taxon>Bacteria</taxon>
        <taxon>Bacillati</taxon>
        <taxon>Bacillota</taxon>
        <taxon>Clostridia</taxon>
        <taxon>Eubacteriales</taxon>
        <taxon>Clostridiales Family XVII. Incertae Sedis</taxon>
        <taxon>Sulfobacillus</taxon>
    </lineage>
</organism>
<dbReference type="InterPro" id="IPR036390">
    <property type="entry name" value="WH_DNA-bd_sf"/>
</dbReference>
<keyword evidence="2" id="KW-1185">Reference proteome</keyword>
<dbReference type="InterPro" id="IPR036388">
    <property type="entry name" value="WH-like_DNA-bd_sf"/>
</dbReference>
<name>A0A7Y0Q4Y0_9FIRM</name>